<proteinExistence type="inferred from homology"/>
<sequence>MLLERSPSPTVEQRKSPAITRRFVFNDAGLASLKEKLMEPMISRLKAVTVILRESILDAITASKIVTQAVNLRRKGNPPFPSNSFGNYVIHAIATIDP</sequence>
<protein>
    <submittedName>
        <fullName evidence="4">Uncharacterized protein</fullName>
    </submittedName>
</protein>
<evidence type="ECO:0000256" key="2">
    <source>
        <dbReference type="ARBA" id="ARBA00022679"/>
    </source>
</evidence>
<evidence type="ECO:0000256" key="1">
    <source>
        <dbReference type="ARBA" id="ARBA00009861"/>
    </source>
</evidence>
<dbReference type="PANTHER" id="PTHR31623:SF110">
    <property type="entry name" value="VINORINE SYNTHASE-LIKE"/>
    <property type="match status" value="1"/>
</dbReference>
<keyword evidence="2" id="KW-0808">Transferase</keyword>
<name>A0AAV2DTY9_9ROSI</name>
<dbReference type="Gene3D" id="3.30.559.10">
    <property type="entry name" value="Chloramphenicol acetyltransferase-like domain"/>
    <property type="match status" value="1"/>
</dbReference>
<organism evidence="4 5">
    <name type="scientific">Linum trigynum</name>
    <dbReference type="NCBI Taxonomy" id="586398"/>
    <lineage>
        <taxon>Eukaryota</taxon>
        <taxon>Viridiplantae</taxon>
        <taxon>Streptophyta</taxon>
        <taxon>Embryophyta</taxon>
        <taxon>Tracheophyta</taxon>
        <taxon>Spermatophyta</taxon>
        <taxon>Magnoliopsida</taxon>
        <taxon>eudicotyledons</taxon>
        <taxon>Gunneridae</taxon>
        <taxon>Pentapetalae</taxon>
        <taxon>rosids</taxon>
        <taxon>fabids</taxon>
        <taxon>Malpighiales</taxon>
        <taxon>Linaceae</taxon>
        <taxon>Linum</taxon>
    </lineage>
</organism>
<reference evidence="4 5" key="1">
    <citation type="submission" date="2024-04" db="EMBL/GenBank/DDBJ databases">
        <authorList>
            <person name="Fracassetti M."/>
        </authorList>
    </citation>
    <scope>NUCLEOTIDE SEQUENCE [LARGE SCALE GENOMIC DNA]</scope>
</reference>
<keyword evidence="5" id="KW-1185">Reference proteome</keyword>
<dbReference type="InterPro" id="IPR023213">
    <property type="entry name" value="CAT-like_dom_sf"/>
</dbReference>
<keyword evidence="3" id="KW-0012">Acyltransferase</keyword>
<dbReference type="AlphaFoldDB" id="A0AAV2DTY9"/>
<comment type="similarity">
    <text evidence="1">Belongs to the plant acyltransferase family.</text>
</comment>
<evidence type="ECO:0000313" key="5">
    <source>
        <dbReference type="Proteomes" id="UP001497516"/>
    </source>
</evidence>
<dbReference type="PANTHER" id="PTHR31623">
    <property type="entry name" value="F21J9.9"/>
    <property type="match status" value="1"/>
</dbReference>
<gene>
    <name evidence="4" type="ORF">LTRI10_LOCUS18651</name>
</gene>
<dbReference type="Proteomes" id="UP001497516">
    <property type="component" value="Chromosome 3"/>
</dbReference>
<evidence type="ECO:0000313" key="4">
    <source>
        <dbReference type="EMBL" id="CAL1376963.1"/>
    </source>
</evidence>
<dbReference type="GO" id="GO:0016746">
    <property type="term" value="F:acyltransferase activity"/>
    <property type="evidence" value="ECO:0007669"/>
    <property type="project" value="UniProtKB-KW"/>
</dbReference>
<dbReference type="EMBL" id="OZ034816">
    <property type="protein sequence ID" value="CAL1376963.1"/>
    <property type="molecule type" value="Genomic_DNA"/>
</dbReference>
<accession>A0AAV2DTY9</accession>
<evidence type="ECO:0000256" key="3">
    <source>
        <dbReference type="ARBA" id="ARBA00023315"/>
    </source>
</evidence>